<evidence type="ECO:0000313" key="3">
    <source>
        <dbReference type="Proteomes" id="UP000032024"/>
    </source>
</evidence>
<dbReference type="InterPro" id="IPR004843">
    <property type="entry name" value="Calcineurin-like_PHP"/>
</dbReference>
<dbReference type="Proteomes" id="UP000032024">
    <property type="component" value="Chromosome"/>
</dbReference>
<name>A0AAN0T501_HEYCO</name>
<evidence type="ECO:0000313" key="2">
    <source>
        <dbReference type="EMBL" id="AJO22892.1"/>
    </source>
</evidence>
<organism evidence="2 3">
    <name type="scientific">Heyndrickxia coagulans</name>
    <name type="common">Weizmannia coagulans</name>
    <dbReference type="NCBI Taxonomy" id="1398"/>
    <lineage>
        <taxon>Bacteria</taxon>
        <taxon>Bacillati</taxon>
        <taxon>Bacillota</taxon>
        <taxon>Bacilli</taxon>
        <taxon>Bacillales</taxon>
        <taxon>Bacillaceae</taxon>
        <taxon>Heyndrickxia</taxon>
    </lineage>
</organism>
<dbReference type="AlphaFoldDB" id="A0AAN0T501"/>
<sequence length="489" mass="55105">MRWPYANIGVVTTRTFRNLLNKIHGDIAADMQEMKTNLDNAVETVSEKAFNKVVDAAKIDWLPPVNTFDDLAITYPDAVEGKTAMCRDSGKVYRKMADGEWQEIQDIDPSVINEVDSRLTAQLAETADKINVSKVDNLLNFIDAESDMEIEVPSYYKTKINEIVKSIDKSELNIGFITDNHNQYSGYAPKSLKHYEYIALLSRLTHLDAVVSGGDNANGWYSKSQILSELKSAASALFNRVKADTDVYFLHGNHDNGAFQNGKNKLEDIITNEELKVIYQTRNTVFGEVRNGDSIYCYKDYADKKIRVIMLNSFDFPNDINSDGTLTYDNLHYGCYQNEQLNWLANVALQIPLDYHALIFTHAPLPGAFDNSTQYNSDVLLNILKAFKNGQDYTIDDKSRLFPVSINTSFSEPGTLIAIINGHLHRDDSTIYNGILCISVDASLCYSGATGRVVNTETEDCWDVLSINPNLRTIRAKRFGFGSDRNWTY</sequence>
<feature type="domain" description="Calcineurin-like phosphoesterase" evidence="1">
    <location>
        <begin position="173"/>
        <end position="426"/>
    </location>
</feature>
<dbReference type="InterPro" id="IPR029052">
    <property type="entry name" value="Metallo-depent_PP-like"/>
</dbReference>
<gene>
    <name evidence="2" type="ORF">SB48_HM08orf03319</name>
</gene>
<dbReference type="RefSeq" id="WP_052042170.1">
    <property type="nucleotide sequence ID" value="NZ_CP010525.1"/>
</dbReference>
<reference evidence="3" key="1">
    <citation type="submission" date="2015-01" db="EMBL/GenBank/DDBJ databases">
        <title>Comparative genome analysis of Bacillus coagulans HM-08, Clostridium butyricum HM-68, Bacillus subtilis HM-66 and Bacillus paralicheniformis BL-09.</title>
        <authorList>
            <person name="Zhang H."/>
        </authorList>
    </citation>
    <scope>NUCLEOTIDE SEQUENCE [LARGE SCALE GENOMIC DNA]</scope>
    <source>
        <strain evidence="3">HM-08</strain>
    </source>
</reference>
<dbReference type="GO" id="GO:0016787">
    <property type="term" value="F:hydrolase activity"/>
    <property type="evidence" value="ECO:0007669"/>
    <property type="project" value="InterPro"/>
</dbReference>
<dbReference type="EMBL" id="CP010525">
    <property type="protein sequence ID" value="AJO22892.1"/>
    <property type="molecule type" value="Genomic_DNA"/>
</dbReference>
<dbReference type="Gene3D" id="3.60.21.10">
    <property type="match status" value="1"/>
</dbReference>
<dbReference type="SUPFAM" id="SSF56300">
    <property type="entry name" value="Metallo-dependent phosphatases"/>
    <property type="match status" value="1"/>
</dbReference>
<proteinExistence type="predicted"/>
<accession>A0AAN0T501</accession>
<protein>
    <recommendedName>
        <fullName evidence="1">Calcineurin-like phosphoesterase domain-containing protein</fullName>
    </recommendedName>
</protein>
<keyword evidence="3" id="KW-1185">Reference proteome</keyword>
<evidence type="ECO:0000259" key="1">
    <source>
        <dbReference type="Pfam" id="PF00149"/>
    </source>
</evidence>
<dbReference type="Pfam" id="PF00149">
    <property type="entry name" value="Metallophos"/>
    <property type="match status" value="1"/>
</dbReference>